<evidence type="ECO:0008006" key="3">
    <source>
        <dbReference type="Google" id="ProtNLM"/>
    </source>
</evidence>
<dbReference type="Proteomes" id="UP001151760">
    <property type="component" value="Unassembled WGS sequence"/>
</dbReference>
<name>A0ABQ5ABQ5_9ASTR</name>
<proteinExistence type="predicted"/>
<accession>A0ABQ5ABQ5</accession>
<organism evidence="1 2">
    <name type="scientific">Tanacetum coccineum</name>
    <dbReference type="NCBI Taxonomy" id="301880"/>
    <lineage>
        <taxon>Eukaryota</taxon>
        <taxon>Viridiplantae</taxon>
        <taxon>Streptophyta</taxon>
        <taxon>Embryophyta</taxon>
        <taxon>Tracheophyta</taxon>
        <taxon>Spermatophyta</taxon>
        <taxon>Magnoliopsida</taxon>
        <taxon>eudicotyledons</taxon>
        <taxon>Gunneridae</taxon>
        <taxon>Pentapetalae</taxon>
        <taxon>asterids</taxon>
        <taxon>campanulids</taxon>
        <taxon>Asterales</taxon>
        <taxon>Asteraceae</taxon>
        <taxon>Asteroideae</taxon>
        <taxon>Anthemideae</taxon>
        <taxon>Anthemidinae</taxon>
        <taxon>Tanacetum</taxon>
    </lineage>
</organism>
<sequence>MISIHTSLNSLLQLLQSCLLWKRKVLQQELITVLLCSKRVIIAHGRVFGTVEVPATPTTTAYTRDITYKDLTNKEKIREACDIRATNIVLQGLPPDVYTNVNHHTIAKEIWDRVKLLIEGTELSLQEQESKLYNEFDRFTFEKGETIHSYYLRFSQIINDMNTIGMIMKKLQDMHELSFDKLYAYLRQHEVHANEVRMMRQRFPDPLALMRSKQPRAINDPRTITCFSSIRWYQSLVALDLGSTSYGRKENADWQRISDSFVTDKALLKTWEEGVILTVTISDREEFWFSAEPPTWGRRIRLALQTAKAVETLPLCVPLVIHRDIKSAANFSNNATYIPELINLDLPKWRSSITR</sequence>
<protein>
    <recommendedName>
        <fullName evidence="3">Integrase, catalytic region, zinc finger, CCHC-type, peptidase aspartic, catalytic</fullName>
    </recommendedName>
</protein>
<evidence type="ECO:0000313" key="2">
    <source>
        <dbReference type="Proteomes" id="UP001151760"/>
    </source>
</evidence>
<keyword evidence="2" id="KW-1185">Reference proteome</keyword>
<dbReference type="Pfam" id="PF14223">
    <property type="entry name" value="Retrotran_gag_2"/>
    <property type="match status" value="1"/>
</dbReference>
<gene>
    <name evidence="1" type="ORF">Tco_0821244</name>
</gene>
<dbReference type="EMBL" id="BQNB010012166">
    <property type="protein sequence ID" value="GJT00075.1"/>
    <property type="molecule type" value="Genomic_DNA"/>
</dbReference>
<reference evidence="1" key="1">
    <citation type="journal article" date="2022" name="Int. J. Mol. Sci.">
        <title>Draft Genome of Tanacetum Coccineum: Genomic Comparison of Closely Related Tanacetum-Family Plants.</title>
        <authorList>
            <person name="Yamashiro T."/>
            <person name="Shiraishi A."/>
            <person name="Nakayama K."/>
            <person name="Satake H."/>
        </authorList>
    </citation>
    <scope>NUCLEOTIDE SEQUENCE</scope>
</reference>
<reference evidence="1" key="2">
    <citation type="submission" date="2022-01" db="EMBL/GenBank/DDBJ databases">
        <authorList>
            <person name="Yamashiro T."/>
            <person name="Shiraishi A."/>
            <person name="Satake H."/>
            <person name="Nakayama K."/>
        </authorList>
    </citation>
    <scope>NUCLEOTIDE SEQUENCE</scope>
</reference>
<comment type="caution">
    <text evidence="1">The sequence shown here is derived from an EMBL/GenBank/DDBJ whole genome shotgun (WGS) entry which is preliminary data.</text>
</comment>
<evidence type="ECO:0000313" key="1">
    <source>
        <dbReference type="EMBL" id="GJT00075.1"/>
    </source>
</evidence>